<dbReference type="STRING" id="1300341.I595_616"/>
<dbReference type="Proteomes" id="UP000050280">
    <property type="component" value="Unassembled WGS sequence"/>
</dbReference>
<dbReference type="OrthoDB" id="9774290at2"/>
<dbReference type="InterPro" id="IPR004381">
    <property type="entry name" value="Glycerate_kinase"/>
</dbReference>
<dbReference type="InterPro" id="IPR018197">
    <property type="entry name" value="Glycerate_kinase_RE-like"/>
</dbReference>
<dbReference type="NCBIfam" id="TIGR00045">
    <property type="entry name" value="glycerate kinase"/>
    <property type="match status" value="1"/>
</dbReference>
<reference evidence="5 6" key="1">
    <citation type="submission" date="2015-09" db="EMBL/GenBank/DDBJ databases">
        <title>Genome sequence of the marine flavobacterium Croceitalea dokdonensis DOKDO 023 that contains proton- and sodium-pumping rhodopsins.</title>
        <authorList>
            <person name="Kwon S.-K."/>
            <person name="Lee H.K."/>
            <person name="Kwak M.-J."/>
            <person name="Kim J.F."/>
        </authorList>
    </citation>
    <scope>NUCLEOTIDE SEQUENCE [LARGE SCALE GENOMIC DNA]</scope>
    <source>
        <strain evidence="5 6">DOKDO 023</strain>
    </source>
</reference>
<dbReference type="AlphaFoldDB" id="A0A0P7A9Z0"/>
<evidence type="ECO:0000313" key="5">
    <source>
        <dbReference type="EMBL" id="KPM33710.1"/>
    </source>
</evidence>
<dbReference type="RefSeq" id="WP_054557860.1">
    <property type="nucleotide sequence ID" value="NZ_LDJX01000001.1"/>
</dbReference>
<evidence type="ECO:0000256" key="4">
    <source>
        <dbReference type="PIRNR" id="PIRNR006078"/>
    </source>
</evidence>
<accession>A0A0P7A9Z0</accession>
<dbReference type="PANTHER" id="PTHR21599:SF0">
    <property type="entry name" value="GLYCERATE KINASE"/>
    <property type="match status" value="1"/>
</dbReference>
<organism evidence="5 6">
    <name type="scientific">Croceitalea dokdonensis DOKDO 023</name>
    <dbReference type="NCBI Taxonomy" id="1300341"/>
    <lineage>
        <taxon>Bacteria</taxon>
        <taxon>Pseudomonadati</taxon>
        <taxon>Bacteroidota</taxon>
        <taxon>Flavobacteriia</taxon>
        <taxon>Flavobacteriales</taxon>
        <taxon>Flavobacteriaceae</taxon>
        <taxon>Croceitalea</taxon>
    </lineage>
</organism>
<dbReference type="Pfam" id="PF02595">
    <property type="entry name" value="Gly_kinase"/>
    <property type="match status" value="1"/>
</dbReference>
<dbReference type="PIRSF" id="PIRSF006078">
    <property type="entry name" value="GlxK"/>
    <property type="match status" value="1"/>
</dbReference>
<evidence type="ECO:0000256" key="1">
    <source>
        <dbReference type="ARBA" id="ARBA00006284"/>
    </source>
</evidence>
<keyword evidence="2 4" id="KW-0808">Transferase</keyword>
<comment type="caution">
    <text evidence="5">The sequence shown here is derived from an EMBL/GenBank/DDBJ whole genome shotgun (WGS) entry which is preliminary data.</text>
</comment>
<gene>
    <name evidence="5" type="ORF">I595_616</name>
</gene>
<dbReference type="SUPFAM" id="SSF110738">
    <property type="entry name" value="Glycerate kinase I"/>
    <property type="match status" value="1"/>
</dbReference>
<evidence type="ECO:0000313" key="6">
    <source>
        <dbReference type="Proteomes" id="UP000050280"/>
    </source>
</evidence>
<protein>
    <submittedName>
        <fullName evidence="5">Glycerate kinase</fullName>
    </submittedName>
</protein>
<sequence length="374" mass="39855">MLDKFLLLPDKFKGSLTAEEVISAMEEGISTVFPRAKISSRIASDGGDGFQAAISKYLKVTAIDCETVNALGQPIYSSFLFDGKSKSAYIELASASGLAQLPVHKRNPLITSTFGTGLQIKKAIAMGAKTIYVGLGGSATNDGGLGIAHALGYKFFDSNGALVRPMGKQLGAVTDFKPPKPFKEISFYAVNDVDNPLCGDNGASVIYGPQKGATPKAVLQLEEGLTGLSALVEKRTGTDYGNIPGAGAAGGAAFGLKAFFNAEFLSGIEFMFNVMKVQDLLETKQFDYIFTGEGRMDEQTLNGKLIAGVYRLGLRYGVPVVAFCGKVDLEEDVLRNHPGLQLVEIGDGTKSLTYNMENAHRLLSDTVSDYLKNP</sequence>
<comment type="similarity">
    <text evidence="1 4">Belongs to the glycerate kinase type-1 family.</text>
</comment>
<dbReference type="InterPro" id="IPR018193">
    <property type="entry name" value="Glyc_kinase_flavodox-like_fold"/>
</dbReference>
<keyword evidence="3 4" id="KW-0418">Kinase</keyword>
<dbReference type="GO" id="GO:0031388">
    <property type="term" value="P:organic acid phosphorylation"/>
    <property type="evidence" value="ECO:0007669"/>
    <property type="project" value="UniProtKB-UniRule"/>
</dbReference>
<dbReference type="Gene3D" id="3.90.1510.10">
    <property type="entry name" value="Glycerate kinase, domain 2"/>
    <property type="match status" value="1"/>
</dbReference>
<evidence type="ECO:0000256" key="2">
    <source>
        <dbReference type="ARBA" id="ARBA00022679"/>
    </source>
</evidence>
<dbReference type="GO" id="GO:0008887">
    <property type="term" value="F:glycerate kinase activity"/>
    <property type="evidence" value="ECO:0007669"/>
    <property type="project" value="UniProtKB-UniRule"/>
</dbReference>
<evidence type="ECO:0000256" key="3">
    <source>
        <dbReference type="ARBA" id="ARBA00022777"/>
    </source>
</evidence>
<dbReference type="PANTHER" id="PTHR21599">
    <property type="entry name" value="GLYCERATE KINASE"/>
    <property type="match status" value="1"/>
</dbReference>
<proteinExistence type="inferred from homology"/>
<name>A0A0P7A9Z0_9FLAO</name>
<dbReference type="EMBL" id="LDJX01000001">
    <property type="protein sequence ID" value="KPM33710.1"/>
    <property type="molecule type" value="Genomic_DNA"/>
</dbReference>
<dbReference type="InterPro" id="IPR036129">
    <property type="entry name" value="Glycerate_kinase_sf"/>
</dbReference>
<dbReference type="Gene3D" id="3.40.50.10350">
    <property type="entry name" value="Glycerate kinase, domain 1"/>
    <property type="match status" value="1"/>
</dbReference>
<keyword evidence="6" id="KW-1185">Reference proteome</keyword>
<dbReference type="PATRIC" id="fig|1300341.3.peg.609"/>